<feature type="region of interest" description="Disordered" evidence="1">
    <location>
        <begin position="771"/>
        <end position="796"/>
    </location>
</feature>
<feature type="region of interest" description="Disordered" evidence="1">
    <location>
        <begin position="108"/>
        <end position="141"/>
    </location>
</feature>
<feature type="compositionally biased region" description="Basic and acidic residues" evidence="1">
    <location>
        <begin position="461"/>
        <end position="480"/>
    </location>
</feature>
<dbReference type="AlphaFoldDB" id="A0AAW0N0H4"/>
<organism evidence="2 3">
    <name type="scientific">Mugilogobius chulae</name>
    <name type="common">yellowstripe goby</name>
    <dbReference type="NCBI Taxonomy" id="88201"/>
    <lineage>
        <taxon>Eukaryota</taxon>
        <taxon>Metazoa</taxon>
        <taxon>Chordata</taxon>
        <taxon>Craniata</taxon>
        <taxon>Vertebrata</taxon>
        <taxon>Euteleostomi</taxon>
        <taxon>Actinopterygii</taxon>
        <taxon>Neopterygii</taxon>
        <taxon>Teleostei</taxon>
        <taxon>Neoteleostei</taxon>
        <taxon>Acanthomorphata</taxon>
        <taxon>Gobiaria</taxon>
        <taxon>Gobiiformes</taxon>
        <taxon>Gobioidei</taxon>
        <taxon>Gobiidae</taxon>
        <taxon>Gobionellinae</taxon>
        <taxon>Mugilogobius</taxon>
    </lineage>
</organism>
<dbReference type="Proteomes" id="UP001460270">
    <property type="component" value="Unassembled WGS sequence"/>
</dbReference>
<evidence type="ECO:0000256" key="1">
    <source>
        <dbReference type="SAM" id="MobiDB-lite"/>
    </source>
</evidence>
<reference evidence="3" key="1">
    <citation type="submission" date="2024-04" db="EMBL/GenBank/DDBJ databases">
        <title>Salinicola lusitanus LLJ914,a marine bacterium isolated from the Okinawa Trough.</title>
        <authorList>
            <person name="Li J."/>
        </authorList>
    </citation>
    <scope>NUCLEOTIDE SEQUENCE [LARGE SCALE GENOMIC DNA]</scope>
</reference>
<feature type="region of interest" description="Disordered" evidence="1">
    <location>
        <begin position="456"/>
        <end position="726"/>
    </location>
</feature>
<sequence>MAEREALRRQIELLQNLIDRHKSLHGNAPAAGPRTRPGPQAGLQSSLRPRLDLQLLHLSDKHLSAAASKQNLRTRTRPGPQSGLRPRLDLSHLSDLLLQSLLSAAAPEPLRAQLRPEPGGKPTLSRTTLHRVTRQERQTDSCLTCQKQHFTESHDRSDRWKRGSCCTVTSGAAPANSRPAPVTSKPAPVASRPAPIKNNASQTHTTGATGGGTAPAAPVASKPAPAASRLAPAAPLKNNTSQTHTTGATGGREAPAAPVASRLTPASPVKNSASQTQRSGATGGRPAPAASRSAAVKTSPSQTAAPVAPRQVQWLSESKAESLNLKPTCSCRLQTHFNRSCKSTVCSHTDPEFHRSDTSQTQTNLCHSNFCRSCHLQTCSCHLQTCSCHLQTCSCHLQTCSCHLQTCTCLLWTCYRRSYERILCSRIFGFESFTRPNSETESRFIYEILHFCSTKPPLDPTETRPDLTETRARTRPDPTETRAGTRLQTLEQKSESETQSRSSAVPLGPGPVLGPGPGPVQSKFSWVRVGSKGPKAAEVKTTNSGSGPIRRSRVSALSKASSRFQWVSRVRPGPGPGLKSPKASCSRFTWSAPRGQGSGPSEVRTPVGPKPGLRPRSGSGRTVVSRHKLRRLSPAPSRTKTTSPDPRTRSKDLVSVSRHKLRRVSLNSCKVQSKPSPDPSPAKSRTKDLVSVSRHKLRRVSPGTKTSIRTMRSPDPRTRSKDLVSVSRHKLRRVSPGTIRTRTVSRTSIRTMRSPESQTRTMRSGSVPTIKIQTTGAEPEQTDRCVRNRKPQFAGV</sequence>
<feature type="region of interest" description="Disordered" evidence="1">
    <location>
        <begin position="169"/>
        <end position="310"/>
    </location>
</feature>
<accession>A0AAW0N0H4</accession>
<feature type="compositionally biased region" description="Low complexity" evidence="1">
    <location>
        <begin position="284"/>
        <end position="295"/>
    </location>
</feature>
<feature type="compositionally biased region" description="Low complexity" evidence="1">
    <location>
        <begin position="26"/>
        <end position="44"/>
    </location>
</feature>
<proteinExistence type="predicted"/>
<evidence type="ECO:0000313" key="2">
    <source>
        <dbReference type="EMBL" id="KAK7888633.1"/>
    </source>
</evidence>
<feature type="compositionally biased region" description="Polar residues" evidence="1">
    <location>
        <begin position="269"/>
        <end position="280"/>
    </location>
</feature>
<keyword evidence="3" id="KW-1185">Reference proteome</keyword>
<protein>
    <submittedName>
        <fullName evidence="2">Uncharacterized protein</fullName>
    </submittedName>
</protein>
<feature type="compositionally biased region" description="Polar residues" evidence="1">
    <location>
        <begin position="238"/>
        <end position="247"/>
    </location>
</feature>
<name>A0AAW0N0H4_9GOBI</name>
<gene>
    <name evidence="2" type="ORF">WMY93_024193</name>
</gene>
<feature type="compositionally biased region" description="Pro residues" evidence="1">
    <location>
        <begin position="508"/>
        <end position="518"/>
    </location>
</feature>
<feature type="compositionally biased region" description="Basic and acidic residues" evidence="1">
    <location>
        <begin position="712"/>
        <end position="722"/>
    </location>
</feature>
<evidence type="ECO:0000313" key="3">
    <source>
        <dbReference type="Proteomes" id="UP001460270"/>
    </source>
</evidence>
<feature type="compositionally biased region" description="Low complexity" evidence="1">
    <location>
        <begin position="214"/>
        <end position="237"/>
    </location>
</feature>
<feature type="region of interest" description="Disordered" evidence="1">
    <location>
        <begin position="65"/>
        <end position="87"/>
    </location>
</feature>
<dbReference type="EMBL" id="JBBPFD010000018">
    <property type="protein sequence ID" value="KAK7888633.1"/>
    <property type="molecule type" value="Genomic_DNA"/>
</dbReference>
<feature type="compositionally biased region" description="Polar residues" evidence="1">
    <location>
        <begin position="636"/>
        <end position="645"/>
    </location>
</feature>
<feature type="region of interest" description="Disordered" evidence="1">
    <location>
        <begin position="24"/>
        <end position="44"/>
    </location>
</feature>
<comment type="caution">
    <text evidence="2">The sequence shown here is derived from an EMBL/GenBank/DDBJ whole genome shotgun (WGS) entry which is preliminary data.</text>
</comment>